<accession>A0A088S9C6</accession>
<feature type="signal peptide" evidence="4">
    <location>
        <begin position="1"/>
        <end position="19"/>
    </location>
</feature>
<dbReference type="Pfam" id="PF13855">
    <property type="entry name" value="LRR_8"/>
    <property type="match status" value="2"/>
</dbReference>
<reference evidence="5" key="1">
    <citation type="journal article" date="2014" name="Proc. Natl. Acad. Sci. U.S.A.">
        <title>Selection of the lamprey VLRC antigen receptor repertoire.</title>
        <authorList>
            <person name="Holland S.J."/>
            <person name="Gao M."/>
            <person name="Hirano M."/>
            <person name="Iyer L.M."/>
            <person name="Luo M."/>
            <person name="Schorpp M."/>
            <person name="Cooper M.D."/>
            <person name="Aravind L."/>
            <person name="Mariuzza R.A."/>
            <person name="Boehm T."/>
        </authorList>
    </citation>
    <scope>NUCLEOTIDE SEQUENCE</scope>
</reference>
<keyword evidence="2 4" id="KW-0732">Signal</keyword>
<dbReference type="InterPro" id="IPR032675">
    <property type="entry name" value="LRR_dom_sf"/>
</dbReference>
<evidence type="ECO:0000256" key="4">
    <source>
        <dbReference type="SAM" id="SignalP"/>
    </source>
</evidence>
<dbReference type="FunFam" id="3.80.10.10:FF:001360">
    <property type="entry name" value="Uncharacterized protein"/>
    <property type="match status" value="1"/>
</dbReference>
<dbReference type="PANTHER" id="PTHR24369:SF210">
    <property type="entry name" value="CHAOPTIN-RELATED"/>
    <property type="match status" value="1"/>
</dbReference>
<dbReference type="EMBL" id="KJ649532">
    <property type="protein sequence ID" value="AIO08099.1"/>
    <property type="molecule type" value="mRNA"/>
</dbReference>
<dbReference type="GO" id="GO:0005886">
    <property type="term" value="C:plasma membrane"/>
    <property type="evidence" value="ECO:0007669"/>
    <property type="project" value="TreeGrafter"/>
</dbReference>
<keyword evidence="5" id="KW-0675">Receptor</keyword>
<evidence type="ECO:0000256" key="3">
    <source>
        <dbReference type="ARBA" id="ARBA00022737"/>
    </source>
</evidence>
<dbReference type="FunFam" id="3.80.10.10:FF:001164">
    <property type="entry name" value="GH01279p"/>
    <property type="match status" value="1"/>
</dbReference>
<dbReference type="InterPro" id="IPR050541">
    <property type="entry name" value="LRR_TM_domain-containing"/>
</dbReference>
<name>A0A088S9C6_PETMA</name>
<dbReference type="Gene3D" id="3.80.10.10">
    <property type="entry name" value="Ribonuclease Inhibitor"/>
    <property type="match status" value="2"/>
</dbReference>
<dbReference type="AlphaFoldDB" id="A0A088S9C6"/>
<dbReference type="InterPro" id="IPR001611">
    <property type="entry name" value="Leu-rich_rpt"/>
</dbReference>
<dbReference type="PROSITE" id="PS51450">
    <property type="entry name" value="LRR"/>
    <property type="match status" value="3"/>
</dbReference>
<protein>
    <submittedName>
        <fullName evidence="5">Variable lymphocyte receptor C</fullName>
    </submittedName>
</protein>
<dbReference type="SMART" id="SM00364">
    <property type="entry name" value="LRR_BAC"/>
    <property type="match status" value="6"/>
</dbReference>
<dbReference type="InterPro" id="IPR003591">
    <property type="entry name" value="Leu-rich_rpt_typical-subtyp"/>
</dbReference>
<dbReference type="SMART" id="SM00369">
    <property type="entry name" value="LRR_TYP"/>
    <property type="match status" value="7"/>
</dbReference>
<sequence>MGFVVALLVLGAWCGSCSAQRQRACVEAGKSDVCICSSATDSSPETVDCSSKTLADVPTGIPASTERLELQYNQLTAVPVNAFKALTRLTLLSLNENKLTSLPVGVFDQLKNLNELRLSNNKLQSLPVGVFDQLTELGTLWLSANQLKSLPSGVFDRLTKLTRLEMNINQLQSIPEGIFKTLTNLQTLYLSTNQLQSIPAGAFDKLTKLERLHLQNNKLQSVPDGAFESLAQLSDMQLHDNPWDCECASIIYFVNWLKKNPKHDSGASCEKPSGTAVKDVNTELIEDVPCKHEIPTPKMTASPPNTATSVFTTELNSTTYPNATHEHTDVCNMPFVSHICLLFCNLFSTCSLCFIIKPLHRY</sequence>
<evidence type="ECO:0000256" key="1">
    <source>
        <dbReference type="ARBA" id="ARBA00022614"/>
    </source>
</evidence>
<keyword evidence="3" id="KW-0677">Repeat</keyword>
<organism evidence="5">
    <name type="scientific">Petromyzon marinus</name>
    <name type="common">Sea lamprey</name>
    <dbReference type="NCBI Taxonomy" id="7757"/>
    <lineage>
        <taxon>Eukaryota</taxon>
        <taxon>Metazoa</taxon>
        <taxon>Chordata</taxon>
        <taxon>Craniata</taxon>
        <taxon>Vertebrata</taxon>
        <taxon>Cyclostomata</taxon>
        <taxon>Hyperoartia</taxon>
        <taxon>Petromyzontiformes</taxon>
        <taxon>Petromyzontidae</taxon>
        <taxon>Petromyzon</taxon>
    </lineage>
</organism>
<dbReference type="SUPFAM" id="SSF52058">
    <property type="entry name" value="L domain-like"/>
    <property type="match status" value="1"/>
</dbReference>
<evidence type="ECO:0000313" key="5">
    <source>
        <dbReference type="EMBL" id="AIO08099.1"/>
    </source>
</evidence>
<evidence type="ECO:0000256" key="2">
    <source>
        <dbReference type="ARBA" id="ARBA00022729"/>
    </source>
</evidence>
<keyword evidence="1" id="KW-0433">Leucine-rich repeat</keyword>
<dbReference type="SMART" id="SM00365">
    <property type="entry name" value="LRR_SD22"/>
    <property type="match status" value="5"/>
</dbReference>
<dbReference type="PANTHER" id="PTHR24369">
    <property type="entry name" value="ANTIGEN BSP, PUTATIVE-RELATED"/>
    <property type="match status" value="1"/>
</dbReference>
<feature type="chain" id="PRO_5001839224" evidence="4">
    <location>
        <begin position="20"/>
        <end position="362"/>
    </location>
</feature>
<proteinExistence type="evidence at transcript level"/>